<gene>
    <name evidence="1" type="ORF">LCGC14_3021040</name>
</gene>
<dbReference type="AlphaFoldDB" id="A0A0F8XI73"/>
<accession>A0A0F8XI73</accession>
<sequence length="82" mass="9115">MRAQTGDTVVTMWSEVPAKNVISLPFTGPGCLTEHEFLVKGGKSPTHYRAMTLDAYLNRAGEPHGSEAYLNPWAEMYRDDAE</sequence>
<name>A0A0F8XI73_9ZZZZ</name>
<organism evidence="1">
    <name type="scientific">marine sediment metagenome</name>
    <dbReference type="NCBI Taxonomy" id="412755"/>
    <lineage>
        <taxon>unclassified sequences</taxon>
        <taxon>metagenomes</taxon>
        <taxon>ecological metagenomes</taxon>
    </lineage>
</organism>
<proteinExistence type="predicted"/>
<dbReference type="EMBL" id="LAZR01062802">
    <property type="protein sequence ID" value="KKK60770.1"/>
    <property type="molecule type" value="Genomic_DNA"/>
</dbReference>
<protein>
    <submittedName>
        <fullName evidence="1">Uncharacterized protein</fullName>
    </submittedName>
</protein>
<reference evidence="1" key="1">
    <citation type="journal article" date="2015" name="Nature">
        <title>Complex archaea that bridge the gap between prokaryotes and eukaryotes.</title>
        <authorList>
            <person name="Spang A."/>
            <person name="Saw J.H."/>
            <person name="Jorgensen S.L."/>
            <person name="Zaremba-Niedzwiedzka K."/>
            <person name="Martijn J."/>
            <person name="Lind A.E."/>
            <person name="van Eijk R."/>
            <person name="Schleper C."/>
            <person name="Guy L."/>
            <person name="Ettema T.J."/>
        </authorList>
    </citation>
    <scope>NUCLEOTIDE SEQUENCE</scope>
</reference>
<comment type="caution">
    <text evidence="1">The sequence shown here is derived from an EMBL/GenBank/DDBJ whole genome shotgun (WGS) entry which is preliminary data.</text>
</comment>
<evidence type="ECO:0000313" key="1">
    <source>
        <dbReference type="EMBL" id="KKK60770.1"/>
    </source>
</evidence>